<dbReference type="AlphaFoldDB" id="A0A9P3HGG8"/>
<keyword evidence="2" id="KW-1185">Reference proteome</keyword>
<dbReference type="GO" id="GO:0030414">
    <property type="term" value="F:peptidase inhibitor activity"/>
    <property type="evidence" value="ECO:0007669"/>
    <property type="project" value="TreeGrafter"/>
</dbReference>
<name>A0A9P3HGG8_9FUNG</name>
<proteinExistence type="predicted"/>
<dbReference type="GO" id="GO:0030162">
    <property type="term" value="P:regulation of proteolysis"/>
    <property type="evidence" value="ECO:0007669"/>
    <property type="project" value="TreeGrafter"/>
</dbReference>
<organism evidence="1 2">
    <name type="scientific">Entomortierella parvispora</name>
    <dbReference type="NCBI Taxonomy" id="205924"/>
    <lineage>
        <taxon>Eukaryota</taxon>
        <taxon>Fungi</taxon>
        <taxon>Fungi incertae sedis</taxon>
        <taxon>Mucoromycota</taxon>
        <taxon>Mortierellomycotina</taxon>
        <taxon>Mortierellomycetes</taxon>
        <taxon>Mortierellales</taxon>
        <taxon>Mortierellaceae</taxon>
        <taxon>Entomortierella</taxon>
    </lineage>
</organism>
<evidence type="ECO:0000313" key="2">
    <source>
        <dbReference type="Proteomes" id="UP000827284"/>
    </source>
</evidence>
<dbReference type="Pfam" id="PF01161">
    <property type="entry name" value="PBP"/>
    <property type="match status" value="1"/>
</dbReference>
<evidence type="ECO:0000313" key="1">
    <source>
        <dbReference type="EMBL" id="GJJ75857.1"/>
    </source>
</evidence>
<dbReference type="PANTHER" id="PTHR11362:SF148">
    <property type="entry name" value="CARBOXYPEPTIDASE Y INHIBITOR"/>
    <property type="match status" value="1"/>
</dbReference>
<reference evidence="1" key="1">
    <citation type="submission" date="2021-11" db="EMBL/GenBank/DDBJ databases">
        <authorList>
            <person name="Herlambang A."/>
            <person name="Guo Y."/>
            <person name="Takashima Y."/>
            <person name="Nishizawa T."/>
        </authorList>
    </citation>
    <scope>NUCLEOTIDE SEQUENCE</scope>
    <source>
        <strain evidence="1">E1425</strain>
    </source>
</reference>
<dbReference type="InterPro" id="IPR008914">
    <property type="entry name" value="PEBP"/>
</dbReference>
<dbReference type="InterPro" id="IPR036610">
    <property type="entry name" value="PEBP-like_sf"/>
</dbReference>
<protein>
    <submittedName>
        <fullName evidence="1">Phosphatidylethanolamine-binding protein</fullName>
    </submittedName>
</protein>
<dbReference type="PANTHER" id="PTHR11362">
    <property type="entry name" value="PHOSPHATIDYLETHANOLAMINE-BINDING PROTEIN"/>
    <property type="match status" value="1"/>
</dbReference>
<dbReference type="Gene3D" id="3.90.280.10">
    <property type="entry name" value="PEBP-like"/>
    <property type="match status" value="1"/>
</dbReference>
<accession>A0A9P3HGG8</accession>
<dbReference type="Proteomes" id="UP000827284">
    <property type="component" value="Unassembled WGS sequence"/>
</dbReference>
<dbReference type="OrthoDB" id="2506647at2759"/>
<dbReference type="SUPFAM" id="SSF49777">
    <property type="entry name" value="PEBP-like"/>
    <property type="match status" value="1"/>
</dbReference>
<sequence length="185" mass="19849">MPLLTNDKAAEIALKQDGIVPDVLDSFHGSTMLVVSYGANKDVSLGNTLSVSETQHPPQVSFLSDSPSSKYTLIMCDPDAPSRKDPRMREYRHWVVTNISPGAGDLQPANISHGNTLSSYMGPAPPAGSGPHRYVFLLYKQSNHSNASVLTTPLGSSHAGFKAKQFSAQAGLELVGANYFFAENK</sequence>
<dbReference type="GO" id="GO:0046578">
    <property type="term" value="P:regulation of Ras protein signal transduction"/>
    <property type="evidence" value="ECO:0007669"/>
    <property type="project" value="TreeGrafter"/>
</dbReference>
<reference evidence="1" key="2">
    <citation type="journal article" date="2022" name="Microbiol. Resour. Announc.">
        <title>Whole-Genome Sequence of Entomortierella parvispora E1425, a Mucoromycotan Fungus Associated with Burkholderiaceae-Related Endosymbiotic Bacteria.</title>
        <authorList>
            <person name="Herlambang A."/>
            <person name="Guo Y."/>
            <person name="Takashima Y."/>
            <person name="Narisawa K."/>
            <person name="Ohta H."/>
            <person name="Nishizawa T."/>
        </authorList>
    </citation>
    <scope>NUCLEOTIDE SEQUENCE</scope>
    <source>
        <strain evidence="1">E1425</strain>
    </source>
</reference>
<dbReference type="InterPro" id="IPR035810">
    <property type="entry name" value="PEBP_euk"/>
</dbReference>
<comment type="caution">
    <text evidence="1">The sequence shown here is derived from an EMBL/GenBank/DDBJ whole genome shotgun (WGS) entry which is preliminary data.</text>
</comment>
<gene>
    <name evidence="1" type="ORF">EMPS_08215</name>
</gene>
<dbReference type="CDD" id="cd00866">
    <property type="entry name" value="PEBP_euk"/>
    <property type="match status" value="1"/>
</dbReference>
<dbReference type="GO" id="GO:0005543">
    <property type="term" value="F:phospholipid binding"/>
    <property type="evidence" value="ECO:0007669"/>
    <property type="project" value="TreeGrafter"/>
</dbReference>
<dbReference type="EMBL" id="BQFW01000011">
    <property type="protein sequence ID" value="GJJ75857.1"/>
    <property type="molecule type" value="Genomic_DNA"/>
</dbReference>